<evidence type="ECO:0000256" key="2">
    <source>
        <dbReference type="ARBA" id="ARBA00022525"/>
    </source>
</evidence>
<dbReference type="NCBIfam" id="NF006468">
    <property type="entry name" value="PRK08869.1-3"/>
    <property type="match status" value="1"/>
</dbReference>
<dbReference type="InterPro" id="IPR010810">
    <property type="entry name" value="Flagellin_hook_IN_motif"/>
</dbReference>
<dbReference type="GO" id="GO:0005576">
    <property type="term" value="C:extracellular region"/>
    <property type="evidence" value="ECO:0007669"/>
    <property type="project" value="UniProtKB-SubCell"/>
</dbReference>
<dbReference type="InterPro" id="IPR046358">
    <property type="entry name" value="Flagellin_C"/>
</dbReference>
<comment type="function">
    <text evidence="5">Flagellin is the subunit protein which polymerizes to form the filaments of bacterial flagella.</text>
</comment>
<dbReference type="Pfam" id="PF00700">
    <property type="entry name" value="Flagellin_C"/>
    <property type="match status" value="1"/>
</dbReference>
<dbReference type="Gene3D" id="6.10.10.10">
    <property type="entry name" value="Flagellar export chaperone, C-terminal domain"/>
    <property type="match status" value="1"/>
</dbReference>
<dbReference type="Gene3D" id="6.10.280.190">
    <property type="match status" value="1"/>
</dbReference>
<keyword evidence="3" id="KW-0175">Coiled coil</keyword>
<sequence>MAVTVNTNVSAMTAQRYLGQATEATGKSMERLSTGSKINSAKDDAAGLQISNRLMTQSRGLDVAVRNANDGISMAQTAEGSMQETTSILQRMRDLSLQSSNGSNSSDDRVAIQEEVTALKDEINRIAETTSFGGTKLMNGTFGSRSIQVGADSGEAVQLTLTDTRADAMGSKVVQGGGAADANGLLAPGAGAVKSDWTVDAADKLSINGTDVNVKAGDDIEELATKINGAVDGVNASVATVNVKAADGSISEQRTLQLVSDKDIAFDAGSTLDTAAKLNLTTKADTTVQNLDVTTVGGSQQAVAVLDNALKQIDSDRANLGASQNRLGHTINNLDNVNENVSASNSRIRDTDFAKETTEMTKNQILSQASSSILAQAKQAPQAALSLLG</sequence>
<dbReference type="Proteomes" id="UP000241803">
    <property type="component" value="Unassembled WGS sequence"/>
</dbReference>
<evidence type="ECO:0000259" key="6">
    <source>
        <dbReference type="Pfam" id="PF00669"/>
    </source>
</evidence>
<organism evidence="8 9">
    <name type="scientific">Photobacterium indicum</name>
    <dbReference type="NCBI Taxonomy" id="81447"/>
    <lineage>
        <taxon>Bacteria</taxon>
        <taxon>Pseudomonadati</taxon>
        <taxon>Pseudomonadota</taxon>
        <taxon>Gammaproteobacteria</taxon>
        <taxon>Vibrionales</taxon>
        <taxon>Vibrionaceae</taxon>
        <taxon>Photobacterium</taxon>
    </lineage>
</organism>
<feature type="domain" description="Flagellin N-terminal" evidence="6">
    <location>
        <begin position="5"/>
        <end position="141"/>
    </location>
</feature>
<comment type="caution">
    <text evidence="8">The sequence shown here is derived from an EMBL/GenBank/DDBJ whole genome shotgun (WGS) entry which is preliminary data.</text>
</comment>
<accession>A0A2T3LBP0</accession>
<dbReference type="PRINTS" id="PR00207">
    <property type="entry name" value="FLAGELLIN"/>
</dbReference>
<evidence type="ECO:0000256" key="5">
    <source>
        <dbReference type="RuleBase" id="RU362073"/>
    </source>
</evidence>
<dbReference type="InterPro" id="IPR001492">
    <property type="entry name" value="Flagellin"/>
</dbReference>
<evidence type="ECO:0000256" key="4">
    <source>
        <dbReference type="ARBA" id="ARBA00023143"/>
    </source>
</evidence>
<keyword evidence="9" id="KW-1185">Reference proteome</keyword>
<dbReference type="GO" id="GO:0005198">
    <property type="term" value="F:structural molecule activity"/>
    <property type="evidence" value="ECO:0007669"/>
    <property type="project" value="UniProtKB-UniRule"/>
</dbReference>
<dbReference type="RefSeq" id="WP_107253296.1">
    <property type="nucleotide sequence ID" value="NZ_JAKJTK010000038.1"/>
</dbReference>
<evidence type="ECO:0000313" key="9">
    <source>
        <dbReference type="Proteomes" id="UP000241803"/>
    </source>
</evidence>
<dbReference type="PANTHER" id="PTHR42792:SF2">
    <property type="entry name" value="FLAGELLIN"/>
    <property type="match status" value="1"/>
</dbReference>
<name>A0A2T3LBP0_9GAMM</name>
<dbReference type="AlphaFoldDB" id="A0A2T3LBP0"/>
<dbReference type="Gene3D" id="2.60.40.4390">
    <property type="match status" value="1"/>
</dbReference>
<keyword evidence="8" id="KW-0969">Cilium</keyword>
<dbReference type="PANTHER" id="PTHR42792">
    <property type="entry name" value="FLAGELLIN"/>
    <property type="match status" value="1"/>
</dbReference>
<proteinExistence type="inferred from homology"/>
<evidence type="ECO:0000313" key="8">
    <source>
        <dbReference type="EMBL" id="PSV48732.1"/>
    </source>
</evidence>
<protein>
    <recommendedName>
        <fullName evidence="5">Flagellin</fullName>
    </recommendedName>
</protein>
<comment type="similarity">
    <text evidence="1 5">Belongs to the bacterial flagellin family.</text>
</comment>
<dbReference type="InterPro" id="IPR042187">
    <property type="entry name" value="Flagellin_C_sub2"/>
</dbReference>
<evidence type="ECO:0000256" key="3">
    <source>
        <dbReference type="ARBA" id="ARBA00023054"/>
    </source>
</evidence>
<comment type="subcellular location">
    <subcellularLocation>
        <location evidence="5">Secreted</location>
    </subcellularLocation>
    <subcellularLocation>
        <location evidence="5">Bacterial flagellum</location>
    </subcellularLocation>
</comment>
<dbReference type="Pfam" id="PF00669">
    <property type="entry name" value="Flagellin_N"/>
    <property type="match status" value="1"/>
</dbReference>
<evidence type="ECO:0000259" key="7">
    <source>
        <dbReference type="Pfam" id="PF00700"/>
    </source>
</evidence>
<dbReference type="EMBL" id="PYOC01000002">
    <property type="protein sequence ID" value="PSV48732.1"/>
    <property type="molecule type" value="Genomic_DNA"/>
</dbReference>
<dbReference type="GO" id="GO:0009288">
    <property type="term" value="C:bacterial-type flagellum"/>
    <property type="evidence" value="ECO:0007669"/>
    <property type="project" value="UniProtKB-SubCell"/>
</dbReference>
<reference evidence="8 9" key="1">
    <citation type="submission" date="2018-03" db="EMBL/GenBank/DDBJ databases">
        <title>Whole genome sequencing of Histamine producing bacteria.</title>
        <authorList>
            <person name="Butler K."/>
        </authorList>
    </citation>
    <scope>NUCLEOTIDE SEQUENCE [LARGE SCALE GENOMIC DNA]</scope>
    <source>
        <strain evidence="8 9">ATCC 19614</strain>
    </source>
</reference>
<keyword evidence="8" id="KW-0966">Cell projection</keyword>
<keyword evidence="8" id="KW-0282">Flagellum</keyword>
<dbReference type="SUPFAM" id="SSF64518">
    <property type="entry name" value="Phase 1 flagellin"/>
    <property type="match status" value="1"/>
</dbReference>
<feature type="domain" description="Flagellin C-terminal" evidence="7">
    <location>
        <begin position="304"/>
        <end position="388"/>
    </location>
</feature>
<dbReference type="NCBIfam" id="NF006466">
    <property type="entry name" value="PRK08869.1-1"/>
    <property type="match status" value="1"/>
</dbReference>
<dbReference type="InterPro" id="IPR001029">
    <property type="entry name" value="Flagellin_N"/>
</dbReference>
<keyword evidence="4 5" id="KW-0975">Bacterial flagellum</keyword>
<keyword evidence="2 5" id="KW-0964">Secreted</keyword>
<gene>
    <name evidence="8" type="ORF">C9J47_09510</name>
</gene>
<dbReference type="Pfam" id="PF07196">
    <property type="entry name" value="Flagellin_IN"/>
    <property type="match status" value="1"/>
</dbReference>
<dbReference type="Gene3D" id="1.20.1330.10">
    <property type="entry name" value="f41 fragment of flagellin, N-terminal domain"/>
    <property type="match status" value="1"/>
</dbReference>
<evidence type="ECO:0000256" key="1">
    <source>
        <dbReference type="ARBA" id="ARBA00005709"/>
    </source>
</evidence>